<comment type="similarity">
    <text evidence="1">Belongs to the TRAFAC class TrmE-Era-EngA-EngB-Septin-like GTPase superfamily. AIG1/Toc34/Toc159-like paraseptin GTPase family. IAN subfamily.</text>
</comment>
<dbReference type="InterPro" id="IPR006703">
    <property type="entry name" value="G_AIG1"/>
</dbReference>
<reference evidence="6" key="3">
    <citation type="submission" date="2025-09" db="UniProtKB">
        <authorList>
            <consortium name="Ensembl"/>
        </authorList>
    </citation>
    <scope>IDENTIFICATION</scope>
</reference>
<dbReference type="AlphaFoldDB" id="A0A3P9CZP8"/>
<accession>A0A3P9CZP8</accession>
<sequence length="374" mass="41455">MGCRSLTSKRIVLLGKTGAGKSSLANTILGENVFNVCHSPVSEISLPRLVIKSVNGNNISFIDTRSIFDTGMSEQLLRDEIVRCMTECAPGPHAFLIVLKVEKFTQQEQDVIKRICQDFSEDAMKYAAVIFTHGDQLPEGTRIEEFISHNKELSNLVEKCGGRCHVVDNKYWKNNKEDDYRSNRFQVAEILRTIDKISEANNGSCYTNKMLQKIESELQKEEELIKKSSANMSVEQIAIEAKKGVMNKLLIIFAGTATGVLVGAFLGVAKMVTSTFLNLQEHTDATVSLAAIQKGLEGGRLGYAAAEQSESASEAIQKAAKAVLEHTNYRFFCSSKYLSYLPDMVSNIRGISFLWPLYDPVTQDVICNRSNAIS</sequence>
<dbReference type="GO" id="GO:0005525">
    <property type="term" value="F:GTP binding"/>
    <property type="evidence" value="ECO:0007669"/>
    <property type="project" value="UniProtKB-KW"/>
</dbReference>
<dbReference type="FunFam" id="3.40.50.300:FF:000366">
    <property type="entry name" value="GTPase, IMAP family member 2"/>
    <property type="match status" value="1"/>
</dbReference>
<evidence type="ECO:0000256" key="2">
    <source>
        <dbReference type="ARBA" id="ARBA00022741"/>
    </source>
</evidence>
<dbReference type="InterPro" id="IPR045058">
    <property type="entry name" value="GIMA/IAN/Toc"/>
</dbReference>
<dbReference type="SUPFAM" id="SSF52540">
    <property type="entry name" value="P-loop containing nucleoside triphosphate hydrolases"/>
    <property type="match status" value="1"/>
</dbReference>
<proteinExistence type="inferred from homology"/>
<dbReference type="InterPro" id="IPR027417">
    <property type="entry name" value="P-loop_NTPase"/>
</dbReference>
<name>A0A3P9CZP8_9CICH</name>
<organism evidence="6 7">
    <name type="scientific">Maylandia zebra</name>
    <name type="common">zebra mbuna</name>
    <dbReference type="NCBI Taxonomy" id="106582"/>
    <lineage>
        <taxon>Eukaryota</taxon>
        <taxon>Metazoa</taxon>
        <taxon>Chordata</taxon>
        <taxon>Craniata</taxon>
        <taxon>Vertebrata</taxon>
        <taxon>Euteleostomi</taxon>
        <taxon>Actinopterygii</taxon>
        <taxon>Neopterygii</taxon>
        <taxon>Teleostei</taxon>
        <taxon>Neoteleostei</taxon>
        <taxon>Acanthomorphata</taxon>
        <taxon>Ovalentaria</taxon>
        <taxon>Cichlomorphae</taxon>
        <taxon>Cichliformes</taxon>
        <taxon>Cichlidae</taxon>
        <taxon>African cichlids</taxon>
        <taxon>Pseudocrenilabrinae</taxon>
        <taxon>Haplochromini</taxon>
        <taxon>Maylandia</taxon>
        <taxon>Maylandia zebra complex</taxon>
    </lineage>
</organism>
<dbReference type="GeneTree" id="ENSGT01150000286992"/>
<keyword evidence="4" id="KW-1133">Transmembrane helix</keyword>
<dbReference type="Pfam" id="PF04548">
    <property type="entry name" value="AIG1"/>
    <property type="match status" value="1"/>
</dbReference>
<evidence type="ECO:0000256" key="4">
    <source>
        <dbReference type="SAM" id="Phobius"/>
    </source>
</evidence>
<feature type="domain" description="AIG1-type G" evidence="5">
    <location>
        <begin position="6"/>
        <end position="215"/>
    </location>
</feature>
<dbReference type="Proteomes" id="UP000265160">
    <property type="component" value="LG3"/>
</dbReference>
<feature type="transmembrane region" description="Helical" evidence="4">
    <location>
        <begin position="249"/>
        <end position="269"/>
    </location>
</feature>
<evidence type="ECO:0000313" key="6">
    <source>
        <dbReference type="Ensembl" id="ENSMZEP00005027579.1"/>
    </source>
</evidence>
<keyword evidence="4" id="KW-0472">Membrane</keyword>
<keyword evidence="2" id="KW-0547">Nucleotide-binding</keyword>
<evidence type="ECO:0000256" key="3">
    <source>
        <dbReference type="ARBA" id="ARBA00023134"/>
    </source>
</evidence>
<evidence type="ECO:0000256" key="1">
    <source>
        <dbReference type="ARBA" id="ARBA00008535"/>
    </source>
</evidence>
<keyword evidence="7" id="KW-1185">Reference proteome</keyword>
<protein>
    <recommendedName>
        <fullName evidence="5">AIG1-type G domain-containing protein</fullName>
    </recommendedName>
</protein>
<dbReference type="PANTHER" id="PTHR10903">
    <property type="entry name" value="GTPASE, IMAP FAMILY MEMBER-RELATED"/>
    <property type="match status" value="1"/>
</dbReference>
<evidence type="ECO:0000259" key="5">
    <source>
        <dbReference type="PROSITE" id="PS51720"/>
    </source>
</evidence>
<reference evidence="6" key="2">
    <citation type="submission" date="2025-08" db="UniProtKB">
        <authorList>
            <consortium name="Ensembl"/>
        </authorList>
    </citation>
    <scope>IDENTIFICATION</scope>
</reference>
<keyword evidence="3" id="KW-0342">GTP-binding</keyword>
<dbReference type="Gene3D" id="3.40.50.300">
    <property type="entry name" value="P-loop containing nucleotide triphosphate hydrolases"/>
    <property type="match status" value="1"/>
</dbReference>
<keyword evidence="4" id="KW-0812">Transmembrane</keyword>
<dbReference type="PROSITE" id="PS51720">
    <property type="entry name" value="G_AIG1"/>
    <property type="match status" value="1"/>
</dbReference>
<evidence type="ECO:0000313" key="7">
    <source>
        <dbReference type="Proteomes" id="UP000265160"/>
    </source>
</evidence>
<reference evidence="6 7" key="1">
    <citation type="journal article" date="2014" name="Nature">
        <title>The genomic substrate for adaptive radiation in African cichlid fish.</title>
        <authorList>
            <person name="Brawand D."/>
            <person name="Wagner C.E."/>
            <person name="Li Y.I."/>
            <person name="Malinsky M."/>
            <person name="Keller I."/>
            <person name="Fan S."/>
            <person name="Simakov O."/>
            <person name="Ng A.Y."/>
            <person name="Lim Z.W."/>
            <person name="Bezault E."/>
            <person name="Turner-Maier J."/>
            <person name="Johnson J."/>
            <person name="Alcazar R."/>
            <person name="Noh H.J."/>
            <person name="Russell P."/>
            <person name="Aken B."/>
            <person name="Alfoldi J."/>
            <person name="Amemiya C."/>
            <person name="Azzouzi N."/>
            <person name="Baroiller J.F."/>
            <person name="Barloy-Hubler F."/>
            <person name="Berlin A."/>
            <person name="Bloomquist R."/>
            <person name="Carleton K.L."/>
            <person name="Conte M.A."/>
            <person name="D'Cotta H."/>
            <person name="Eshel O."/>
            <person name="Gaffney L."/>
            <person name="Galibert F."/>
            <person name="Gante H.F."/>
            <person name="Gnerre S."/>
            <person name="Greuter L."/>
            <person name="Guyon R."/>
            <person name="Haddad N.S."/>
            <person name="Haerty W."/>
            <person name="Harris R.M."/>
            <person name="Hofmann H.A."/>
            <person name="Hourlier T."/>
            <person name="Hulata G."/>
            <person name="Jaffe D.B."/>
            <person name="Lara M."/>
            <person name="Lee A.P."/>
            <person name="MacCallum I."/>
            <person name="Mwaiko S."/>
            <person name="Nikaido M."/>
            <person name="Nishihara H."/>
            <person name="Ozouf-Costaz C."/>
            <person name="Penman D.J."/>
            <person name="Przybylski D."/>
            <person name="Rakotomanga M."/>
            <person name="Renn S.C.P."/>
            <person name="Ribeiro F.J."/>
            <person name="Ron M."/>
            <person name="Salzburger W."/>
            <person name="Sanchez-Pulido L."/>
            <person name="Santos M.E."/>
            <person name="Searle S."/>
            <person name="Sharpe T."/>
            <person name="Swofford R."/>
            <person name="Tan F.J."/>
            <person name="Williams L."/>
            <person name="Young S."/>
            <person name="Yin S."/>
            <person name="Okada N."/>
            <person name="Kocher T.D."/>
            <person name="Miska E.A."/>
            <person name="Lander E.S."/>
            <person name="Venkatesh B."/>
            <person name="Fernald R.D."/>
            <person name="Meyer A."/>
            <person name="Ponting C.P."/>
            <person name="Streelman J.T."/>
            <person name="Lindblad-Toh K."/>
            <person name="Seehausen O."/>
            <person name="Di Palma F."/>
        </authorList>
    </citation>
    <scope>NUCLEOTIDE SEQUENCE</scope>
</reference>
<dbReference type="PANTHER" id="PTHR10903:SF62">
    <property type="entry name" value="GTPASE IMAP FAMILY MEMBER 4-LIKE-RELATED"/>
    <property type="match status" value="1"/>
</dbReference>
<dbReference type="Ensembl" id="ENSMZET00005028454.1">
    <property type="protein sequence ID" value="ENSMZEP00005027579.1"/>
    <property type="gene ID" value="ENSMZEG00005020565.1"/>
</dbReference>